<dbReference type="CDD" id="cd06464">
    <property type="entry name" value="ACD_sHsps-like"/>
    <property type="match status" value="1"/>
</dbReference>
<dbReference type="AlphaFoldDB" id="A0A7H1N1V6"/>
<comment type="similarity">
    <text evidence="1 2">Belongs to the small heat shock protein (HSP20) family.</text>
</comment>
<protein>
    <submittedName>
        <fullName evidence="4">Hsp20/alpha crystallin family protein</fullName>
    </submittedName>
</protein>
<dbReference type="InterPro" id="IPR008978">
    <property type="entry name" value="HSP20-like_chaperone"/>
</dbReference>
<dbReference type="RefSeq" id="WP_190260209.1">
    <property type="nucleotide sequence ID" value="NZ_CP053923.1"/>
</dbReference>
<sequence>MLTIRGERKAAETGYSYSERTYGKFKRHITLSIPVVADSVSAGFADGVLTLTMPKQPAITLQD</sequence>
<evidence type="ECO:0000313" key="5">
    <source>
        <dbReference type="Proteomes" id="UP000516369"/>
    </source>
</evidence>
<reference evidence="4 5" key="1">
    <citation type="submission" date="2020-05" db="EMBL/GenBank/DDBJ databases">
        <title>Complete closed genome sequence of Defluviicoccus vanus.</title>
        <authorList>
            <person name="Bessarab I."/>
            <person name="Arumugam K."/>
            <person name="Maszenan A.M."/>
            <person name="Seviour R.J."/>
            <person name="Williams R.B."/>
        </authorList>
    </citation>
    <scope>NUCLEOTIDE SEQUENCE [LARGE SCALE GENOMIC DNA]</scope>
    <source>
        <strain evidence="4 5">Ben 114</strain>
    </source>
</reference>
<dbReference type="Pfam" id="PF00011">
    <property type="entry name" value="HSP20"/>
    <property type="match status" value="1"/>
</dbReference>
<evidence type="ECO:0000256" key="2">
    <source>
        <dbReference type="RuleBase" id="RU003616"/>
    </source>
</evidence>
<evidence type="ECO:0000313" key="4">
    <source>
        <dbReference type="EMBL" id="QNT69692.1"/>
    </source>
</evidence>
<accession>A0A7H1N1V6</accession>
<dbReference type="EMBL" id="CP053923">
    <property type="protein sequence ID" value="QNT69692.1"/>
    <property type="molecule type" value="Genomic_DNA"/>
</dbReference>
<dbReference type="InterPro" id="IPR002068">
    <property type="entry name" value="A-crystallin/Hsp20_dom"/>
</dbReference>
<evidence type="ECO:0000256" key="1">
    <source>
        <dbReference type="PROSITE-ProRule" id="PRU00285"/>
    </source>
</evidence>
<dbReference type="Proteomes" id="UP000516369">
    <property type="component" value="Chromosome"/>
</dbReference>
<dbReference type="SUPFAM" id="SSF49764">
    <property type="entry name" value="HSP20-like chaperones"/>
    <property type="match status" value="1"/>
</dbReference>
<dbReference type="PROSITE" id="PS01031">
    <property type="entry name" value="SHSP"/>
    <property type="match status" value="1"/>
</dbReference>
<name>A0A7H1N1V6_9PROT</name>
<dbReference type="Gene3D" id="2.60.40.790">
    <property type="match status" value="1"/>
</dbReference>
<gene>
    <name evidence="4" type="ORF">HQ394_10610</name>
</gene>
<evidence type="ECO:0000259" key="3">
    <source>
        <dbReference type="PROSITE" id="PS01031"/>
    </source>
</evidence>
<keyword evidence="5" id="KW-1185">Reference proteome</keyword>
<proteinExistence type="inferred from homology"/>
<feature type="domain" description="SHSP" evidence="3">
    <location>
        <begin position="1"/>
        <end position="63"/>
    </location>
</feature>
<organism evidence="4 5">
    <name type="scientific">Defluviicoccus vanus</name>
    <dbReference type="NCBI Taxonomy" id="111831"/>
    <lineage>
        <taxon>Bacteria</taxon>
        <taxon>Pseudomonadati</taxon>
        <taxon>Pseudomonadota</taxon>
        <taxon>Alphaproteobacteria</taxon>
        <taxon>Rhodospirillales</taxon>
        <taxon>Rhodospirillaceae</taxon>
        <taxon>Defluviicoccus</taxon>
    </lineage>
</organism>
<dbReference type="KEGG" id="dvn:HQ394_10610"/>